<reference evidence="11" key="1">
    <citation type="submission" date="2020-05" db="EMBL/GenBank/DDBJ databases">
        <authorList>
            <person name="Chiriac C."/>
            <person name="Salcher M."/>
            <person name="Ghai R."/>
            <person name="Kavagutti S V."/>
        </authorList>
    </citation>
    <scope>NUCLEOTIDE SEQUENCE</scope>
</reference>
<dbReference type="PANTHER" id="PTHR43289:SF6">
    <property type="entry name" value="SERINE_THREONINE-PROTEIN KINASE NEKL-3"/>
    <property type="match status" value="1"/>
</dbReference>
<dbReference type="Gene3D" id="3.30.10.20">
    <property type="match status" value="4"/>
</dbReference>
<dbReference type="InterPro" id="IPR011009">
    <property type="entry name" value="Kinase-like_dom_sf"/>
</dbReference>
<dbReference type="PANTHER" id="PTHR43289">
    <property type="entry name" value="MITOGEN-ACTIVATED PROTEIN KINASE KINASE KINASE 20-RELATED"/>
    <property type="match status" value="1"/>
</dbReference>
<proteinExistence type="predicted"/>
<dbReference type="Pfam" id="PF03793">
    <property type="entry name" value="PASTA"/>
    <property type="match status" value="3"/>
</dbReference>
<dbReference type="AlphaFoldDB" id="A0A6J7EDS1"/>
<organism evidence="11">
    <name type="scientific">freshwater metagenome</name>
    <dbReference type="NCBI Taxonomy" id="449393"/>
    <lineage>
        <taxon>unclassified sequences</taxon>
        <taxon>metagenomes</taxon>
        <taxon>ecological metagenomes</taxon>
    </lineage>
</organism>
<dbReference type="PROSITE" id="PS00108">
    <property type="entry name" value="PROTEIN_KINASE_ST"/>
    <property type="match status" value="1"/>
</dbReference>
<dbReference type="Pfam" id="PF00069">
    <property type="entry name" value="Pkinase"/>
    <property type="match status" value="1"/>
</dbReference>
<dbReference type="InterPro" id="IPR008271">
    <property type="entry name" value="Ser/Thr_kinase_AS"/>
</dbReference>
<dbReference type="GO" id="GO:0004674">
    <property type="term" value="F:protein serine/threonine kinase activity"/>
    <property type="evidence" value="ECO:0007669"/>
    <property type="project" value="UniProtKB-KW"/>
</dbReference>
<evidence type="ECO:0000313" key="12">
    <source>
        <dbReference type="EMBL" id="CAB5009374.1"/>
    </source>
</evidence>
<accession>A0A6J7EDS1</accession>
<keyword evidence="7" id="KW-1133">Transmembrane helix</keyword>
<evidence type="ECO:0000256" key="4">
    <source>
        <dbReference type="ARBA" id="ARBA00022741"/>
    </source>
</evidence>
<feature type="domain" description="PASTA" evidence="9">
    <location>
        <begin position="471"/>
        <end position="543"/>
    </location>
</feature>
<keyword evidence="5" id="KW-0418">Kinase</keyword>
<evidence type="ECO:0000256" key="1">
    <source>
        <dbReference type="ARBA" id="ARBA00022527"/>
    </source>
</evidence>
<keyword evidence="1" id="KW-0723">Serine/threonine-protein kinase</keyword>
<keyword evidence="2" id="KW-0808">Transferase</keyword>
<protein>
    <submittedName>
        <fullName evidence="11">Unannotated protein</fullName>
    </submittedName>
</protein>
<feature type="transmembrane region" description="Helical" evidence="7">
    <location>
        <begin position="379"/>
        <end position="398"/>
    </location>
</feature>
<sequence length="670" mass="68955">MQPSTDFIGQLLNNRYKIVALLGTGASANVYLAHDTTLERSVAVKLLQPELVNDEAFLTHFRAEARAVAALNHPNVLRVFDWGEQDGVPYLVMEYLGGGSLKDIMAQGVRLSPEQAATVGEQAAAGVSYAHVRGLVHRDVKPENLLFDDEGRVRITDFGVARALAETNVSEPGDALLSAVRYASPEQAEGRPVESKADVYSLGLVLYESMTGVVPFLAETPQATLSARVGRTLPLNDAVGPLEAILIQATAPDPQDRLDAPTLEQRLASMQATLPPPLPLPLRNSNPPAQDQATGVLGATATGAALGSFGFKAPSLDELTQVTPAVTGSGHVPAGVSAPVSETVVVPVAAISDDNTTLAPRPIDPANYEMAARKRRKKWPFVLVAIVVLLGAFAAFAIGTKLFVPSVNVPSVVGESQSQARSTLSSKNLDAVFAPAVYSVSVPTGNIISQNPKSGASLKEGSSVTLTASRGLPPVTVPSLSGKTCEQAQAALVAVHLKGTCPDSSAAFSPTVPVNQVVNYTQGTTNNPPAVPYGSTVEIIISKGPPPIAIPQVSGTYAQAQATLSAAGFVAAQANEYSTTVATGQVIRTAPTAGSLAQKGSTVTVYVSLGKATTVPSVVGQTYAAATATLKASGLLAGMGTGPTTGRVVTSVPAAGSSVASGSTITLNLK</sequence>
<gene>
    <name evidence="10" type="ORF">UFOPK3164_00236</name>
    <name evidence="11" type="ORF">UFOPK3427_01487</name>
    <name evidence="12" type="ORF">UFOPK4112_00213</name>
</gene>
<dbReference type="InterPro" id="IPR000719">
    <property type="entry name" value="Prot_kinase_dom"/>
</dbReference>
<evidence type="ECO:0000313" key="11">
    <source>
        <dbReference type="EMBL" id="CAB4881136.1"/>
    </source>
</evidence>
<feature type="domain" description="PASTA" evidence="9">
    <location>
        <begin position="403"/>
        <end position="470"/>
    </location>
</feature>
<evidence type="ECO:0000256" key="2">
    <source>
        <dbReference type="ARBA" id="ARBA00022679"/>
    </source>
</evidence>
<dbReference type="EMBL" id="CAFBLT010000002">
    <property type="protein sequence ID" value="CAB4881136.1"/>
    <property type="molecule type" value="Genomic_DNA"/>
</dbReference>
<keyword evidence="6" id="KW-0067">ATP-binding</keyword>
<evidence type="ECO:0000256" key="6">
    <source>
        <dbReference type="ARBA" id="ARBA00022840"/>
    </source>
</evidence>
<dbReference type="PROSITE" id="PS00107">
    <property type="entry name" value="PROTEIN_KINASE_ATP"/>
    <property type="match status" value="1"/>
</dbReference>
<keyword evidence="3" id="KW-0677">Repeat</keyword>
<dbReference type="CDD" id="cd14014">
    <property type="entry name" value="STKc_PknB_like"/>
    <property type="match status" value="1"/>
</dbReference>
<dbReference type="Gene3D" id="3.30.200.20">
    <property type="entry name" value="Phosphorylase Kinase, domain 1"/>
    <property type="match status" value="1"/>
</dbReference>
<evidence type="ECO:0000256" key="5">
    <source>
        <dbReference type="ARBA" id="ARBA00022777"/>
    </source>
</evidence>
<dbReference type="EMBL" id="CAFABE010000006">
    <property type="protein sequence ID" value="CAB4818302.1"/>
    <property type="molecule type" value="Genomic_DNA"/>
</dbReference>
<dbReference type="EMBL" id="CAFBPM010000002">
    <property type="protein sequence ID" value="CAB5009374.1"/>
    <property type="molecule type" value="Genomic_DNA"/>
</dbReference>
<dbReference type="FunFam" id="3.30.200.20:FF:000035">
    <property type="entry name" value="Serine/threonine protein kinase Stk1"/>
    <property type="match status" value="1"/>
</dbReference>
<dbReference type="GO" id="GO:0005524">
    <property type="term" value="F:ATP binding"/>
    <property type="evidence" value="ECO:0007669"/>
    <property type="project" value="UniProtKB-KW"/>
</dbReference>
<dbReference type="PROSITE" id="PS50011">
    <property type="entry name" value="PROTEIN_KINASE_DOM"/>
    <property type="match status" value="1"/>
</dbReference>
<keyword evidence="7" id="KW-0812">Transmembrane</keyword>
<evidence type="ECO:0000259" key="8">
    <source>
        <dbReference type="PROSITE" id="PS50011"/>
    </source>
</evidence>
<name>A0A6J7EDS1_9ZZZZ</name>
<dbReference type="InterPro" id="IPR005543">
    <property type="entry name" value="PASTA_dom"/>
</dbReference>
<keyword evidence="7" id="KW-0472">Membrane</keyword>
<dbReference type="CDD" id="cd06577">
    <property type="entry name" value="PASTA_pknB"/>
    <property type="match status" value="4"/>
</dbReference>
<dbReference type="SMART" id="SM00220">
    <property type="entry name" value="S_TKc"/>
    <property type="match status" value="1"/>
</dbReference>
<dbReference type="SMART" id="SM00740">
    <property type="entry name" value="PASTA"/>
    <property type="match status" value="4"/>
</dbReference>
<dbReference type="SUPFAM" id="SSF56112">
    <property type="entry name" value="Protein kinase-like (PK-like)"/>
    <property type="match status" value="1"/>
</dbReference>
<evidence type="ECO:0000259" key="9">
    <source>
        <dbReference type="PROSITE" id="PS51178"/>
    </source>
</evidence>
<evidence type="ECO:0000256" key="7">
    <source>
        <dbReference type="SAM" id="Phobius"/>
    </source>
</evidence>
<evidence type="ECO:0000256" key="3">
    <source>
        <dbReference type="ARBA" id="ARBA00022737"/>
    </source>
</evidence>
<feature type="domain" description="Protein kinase" evidence="8">
    <location>
        <begin position="16"/>
        <end position="274"/>
    </location>
</feature>
<evidence type="ECO:0000313" key="10">
    <source>
        <dbReference type="EMBL" id="CAB4818302.1"/>
    </source>
</evidence>
<feature type="domain" description="PASTA" evidence="9">
    <location>
        <begin position="544"/>
        <end position="609"/>
    </location>
</feature>
<dbReference type="InterPro" id="IPR017441">
    <property type="entry name" value="Protein_kinase_ATP_BS"/>
</dbReference>
<dbReference type="Gene3D" id="1.10.510.10">
    <property type="entry name" value="Transferase(Phosphotransferase) domain 1"/>
    <property type="match status" value="1"/>
</dbReference>
<feature type="domain" description="PASTA" evidence="9">
    <location>
        <begin position="610"/>
        <end position="670"/>
    </location>
</feature>
<dbReference type="PROSITE" id="PS51178">
    <property type="entry name" value="PASTA"/>
    <property type="match status" value="4"/>
</dbReference>
<keyword evidence="4" id="KW-0547">Nucleotide-binding</keyword>